<dbReference type="InterPro" id="IPR029787">
    <property type="entry name" value="Nucleotide_cyclase"/>
</dbReference>
<keyword evidence="2" id="KW-0472">Membrane</keyword>
<dbReference type="EMBL" id="QMAP01000002">
    <property type="protein sequence ID" value="RXI49840.1"/>
    <property type="molecule type" value="Genomic_DNA"/>
</dbReference>
<dbReference type="InterPro" id="IPR000160">
    <property type="entry name" value="GGDEF_dom"/>
</dbReference>
<dbReference type="RefSeq" id="WP_129029777.1">
    <property type="nucleotide sequence ID" value="NZ_QMAP01000002.1"/>
</dbReference>
<evidence type="ECO:0000259" key="4">
    <source>
        <dbReference type="PROSITE" id="PS50887"/>
    </source>
</evidence>
<organism evidence="5 6">
    <name type="scientific">Clostridium tetani</name>
    <dbReference type="NCBI Taxonomy" id="1513"/>
    <lineage>
        <taxon>Bacteria</taxon>
        <taxon>Bacillati</taxon>
        <taxon>Bacillota</taxon>
        <taxon>Clostridia</taxon>
        <taxon>Eubacteriales</taxon>
        <taxon>Clostridiaceae</taxon>
        <taxon>Clostridium</taxon>
    </lineage>
</organism>
<feature type="domain" description="GGDEF" evidence="4">
    <location>
        <begin position="212"/>
        <end position="347"/>
    </location>
</feature>
<evidence type="ECO:0000259" key="3">
    <source>
        <dbReference type="PROSITE" id="PS50112"/>
    </source>
</evidence>
<dbReference type="InterPro" id="IPR000014">
    <property type="entry name" value="PAS"/>
</dbReference>
<dbReference type="Pfam" id="PF00990">
    <property type="entry name" value="GGDEF"/>
    <property type="match status" value="1"/>
</dbReference>
<dbReference type="InterPro" id="IPR050469">
    <property type="entry name" value="Diguanylate_Cyclase"/>
</dbReference>
<evidence type="ECO:0000256" key="2">
    <source>
        <dbReference type="SAM" id="Phobius"/>
    </source>
</evidence>
<keyword evidence="2" id="KW-1133">Transmembrane helix</keyword>
<dbReference type="NCBIfam" id="TIGR00254">
    <property type="entry name" value="GGDEF"/>
    <property type="match status" value="1"/>
</dbReference>
<dbReference type="SMART" id="SM00091">
    <property type="entry name" value="PAS"/>
    <property type="match status" value="1"/>
</dbReference>
<dbReference type="NCBIfam" id="TIGR00229">
    <property type="entry name" value="sensory_box"/>
    <property type="match status" value="1"/>
</dbReference>
<dbReference type="Proteomes" id="UP000290921">
    <property type="component" value="Unassembled WGS sequence"/>
</dbReference>
<reference evidence="5 6" key="1">
    <citation type="submission" date="2018-06" db="EMBL/GenBank/DDBJ databases">
        <title>Genome conservation of Clostridium tetani.</title>
        <authorList>
            <person name="Bruggemann H."/>
            <person name="Popoff M.R."/>
        </authorList>
    </citation>
    <scope>NUCLEOTIDE SEQUENCE [LARGE SCALE GENOMIC DNA]</scope>
    <source>
        <strain evidence="5 6">2017.061</strain>
    </source>
</reference>
<dbReference type="SMART" id="SM00267">
    <property type="entry name" value="GGDEF"/>
    <property type="match status" value="1"/>
</dbReference>
<dbReference type="FunFam" id="3.30.70.270:FF:000001">
    <property type="entry name" value="Diguanylate cyclase domain protein"/>
    <property type="match status" value="1"/>
</dbReference>
<dbReference type="CDD" id="cd01949">
    <property type="entry name" value="GGDEF"/>
    <property type="match status" value="1"/>
</dbReference>
<dbReference type="GO" id="GO:0052621">
    <property type="term" value="F:diguanylate cyclase activity"/>
    <property type="evidence" value="ECO:0007669"/>
    <property type="project" value="TreeGrafter"/>
</dbReference>
<dbReference type="SUPFAM" id="SSF55785">
    <property type="entry name" value="PYP-like sensor domain (PAS domain)"/>
    <property type="match status" value="1"/>
</dbReference>
<feature type="transmembrane region" description="Helical" evidence="2">
    <location>
        <begin position="6"/>
        <end position="25"/>
    </location>
</feature>
<comment type="caution">
    <text evidence="5">The sequence shown here is derived from an EMBL/GenBank/DDBJ whole genome shotgun (WGS) entry which is preliminary data.</text>
</comment>
<protein>
    <recommendedName>
        <fullName evidence="7">Diguanylate cyclase</fullName>
    </recommendedName>
</protein>
<feature type="coiled-coil region" evidence="1">
    <location>
        <begin position="274"/>
        <end position="332"/>
    </location>
</feature>
<dbReference type="Gene3D" id="3.30.70.270">
    <property type="match status" value="1"/>
</dbReference>
<dbReference type="InterPro" id="IPR043128">
    <property type="entry name" value="Rev_trsase/Diguanyl_cyclase"/>
</dbReference>
<dbReference type="InterPro" id="IPR035965">
    <property type="entry name" value="PAS-like_dom_sf"/>
</dbReference>
<keyword evidence="1" id="KW-0175">Coiled coil</keyword>
<sequence length="347" mass="40421">MYLKFCYLFIICISSLICFFFFFYVKKLRVGKKFNDDLIKQYRSILSNIPATIIRIKVEECKEIKIKYISSSCEKILGISSEEIIGNSSLIFGRIYYEDLVNYEIFIRELINSENNLQAVTRITMEEQVKWIQCNLTLEKNNKEKIWDGIIVDITSQKKAEEEIRDLNKELKELSMELHKMSYLDSLTGMYNRRKIMQLGNGLIIKAKICRSPYFVAMMDVDDFKEINDTYGHALGDKALLVISQICVDNLKGKCNFGRLGGEEFIFIVTEKDKKEVMELMNELRKEISKEVIEKPIRNIKRNIKITVSIGVTDLKDQDESLEDIIQRADEALYLAKRNGKNKVISI</sequence>
<dbReference type="AlphaFoldDB" id="A0A4Q0VFX2"/>
<evidence type="ECO:0000313" key="6">
    <source>
        <dbReference type="Proteomes" id="UP000290921"/>
    </source>
</evidence>
<gene>
    <name evidence="5" type="ORF">DP130_02320</name>
</gene>
<name>A0A4Q0VFX2_CLOTA</name>
<evidence type="ECO:0000313" key="5">
    <source>
        <dbReference type="EMBL" id="RXI49840.1"/>
    </source>
</evidence>
<dbReference type="PANTHER" id="PTHR45138">
    <property type="entry name" value="REGULATORY COMPONENTS OF SENSORY TRANSDUCTION SYSTEM"/>
    <property type="match status" value="1"/>
</dbReference>
<keyword evidence="2" id="KW-0812">Transmembrane</keyword>
<dbReference type="PANTHER" id="PTHR45138:SF9">
    <property type="entry name" value="DIGUANYLATE CYCLASE DGCM-RELATED"/>
    <property type="match status" value="1"/>
</dbReference>
<feature type="coiled-coil region" evidence="1">
    <location>
        <begin position="157"/>
        <end position="184"/>
    </location>
</feature>
<evidence type="ECO:0008006" key="7">
    <source>
        <dbReference type="Google" id="ProtNLM"/>
    </source>
</evidence>
<dbReference type="PROSITE" id="PS50112">
    <property type="entry name" value="PAS"/>
    <property type="match status" value="1"/>
</dbReference>
<dbReference type="Gene3D" id="3.30.450.20">
    <property type="entry name" value="PAS domain"/>
    <property type="match status" value="1"/>
</dbReference>
<dbReference type="SUPFAM" id="SSF55073">
    <property type="entry name" value="Nucleotide cyclase"/>
    <property type="match status" value="1"/>
</dbReference>
<proteinExistence type="predicted"/>
<accession>A0A4Q0VFX2</accession>
<dbReference type="CDD" id="cd00130">
    <property type="entry name" value="PAS"/>
    <property type="match status" value="1"/>
</dbReference>
<dbReference type="PROSITE" id="PS50887">
    <property type="entry name" value="GGDEF"/>
    <property type="match status" value="1"/>
</dbReference>
<feature type="domain" description="PAS" evidence="3">
    <location>
        <begin position="38"/>
        <end position="114"/>
    </location>
</feature>
<evidence type="ECO:0000256" key="1">
    <source>
        <dbReference type="SAM" id="Coils"/>
    </source>
</evidence>